<sequence>MSDASDNSSPQGGEFSPRGLFSLSPEEHFLRLSNAVEDAKPVLERVHRASTAIEHLRELGISAALGGYLAVHRYIKFPEITDARMGTTTWLIMWADDHAQAIISRLVDLYPGIYTAQSPSFFMAIDDKGSSEMLLVRAGPRSALSWLRFEPTEVVCAQEVPTLSLTRLLVWQFSQIISRRDRYEASPDGFANCFHVQCMDSIAEYMCNNGIECDPGNDEFWTLSGQVQKILPQPAAESLRELESLWSLSMSFSGSICCCLSFTRLS</sequence>
<reference evidence="1" key="1">
    <citation type="journal article" date="2020" name="Stud. Mycol.">
        <title>101 Dothideomycetes genomes: a test case for predicting lifestyles and emergence of pathogens.</title>
        <authorList>
            <person name="Haridas S."/>
            <person name="Albert R."/>
            <person name="Binder M."/>
            <person name="Bloem J."/>
            <person name="Labutti K."/>
            <person name="Salamov A."/>
            <person name="Andreopoulos B."/>
            <person name="Baker S."/>
            <person name="Barry K."/>
            <person name="Bills G."/>
            <person name="Bluhm B."/>
            <person name="Cannon C."/>
            <person name="Castanera R."/>
            <person name="Culley D."/>
            <person name="Daum C."/>
            <person name="Ezra D."/>
            <person name="Gonzalez J."/>
            <person name="Henrissat B."/>
            <person name="Kuo A."/>
            <person name="Liang C."/>
            <person name="Lipzen A."/>
            <person name="Lutzoni F."/>
            <person name="Magnuson J."/>
            <person name="Mondo S."/>
            <person name="Nolan M."/>
            <person name="Ohm R."/>
            <person name="Pangilinan J."/>
            <person name="Park H.-J."/>
            <person name="Ramirez L."/>
            <person name="Alfaro M."/>
            <person name="Sun H."/>
            <person name="Tritt A."/>
            <person name="Yoshinaga Y."/>
            <person name="Zwiers L.-H."/>
            <person name="Turgeon B."/>
            <person name="Goodwin S."/>
            <person name="Spatafora J."/>
            <person name="Crous P."/>
            <person name="Grigoriev I."/>
        </authorList>
    </citation>
    <scope>NUCLEOTIDE SEQUENCE</scope>
    <source>
        <strain evidence="1">CBS 262.69</strain>
    </source>
</reference>
<name>A0A6G1HYH5_9PEZI</name>
<accession>A0A6G1HYH5</accession>
<evidence type="ECO:0000313" key="1">
    <source>
        <dbReference type="EMBL" id="KAF2400869.1"/>
    </source>
</evidence>
<dbReference type="EMBL" id="ML996694">
    <property type="protein sequence ID" value="KAF2400869.1"/>
    <property type="molecule type" value="Genomic_DNA"/>
</dbReference>
<dbReference type="AlphaFoldDB" id="A0A6G1HYH5"/>
<dbReference type="Proteomes" id="UP000799640">
    <property type="component" value="Unassembled WGS sequence"/>
</dbReference>
<evidence type="ECO:0000313" key="2">
    <source>
        <dbReference type="Proteomes" id="UP000799640"/>
    </source>
</evidence>
<protein>
    <submittedName>
        <fullName evidence="1">Uncharacterized protein</fullName>
    </submittedName>
</protein>
<organism evidence="1 2">
    <name type="scientific">Trichodelitschia bisporula</name>
    <dbReference type="NCBI Taxonomy" id="703511"/>
    <lineage>
        <taxon>Eukaryota</taxon>
        <taxon>Fungi</taxon>
        <taxon>Dikarya</taxon>
        <taxon>Ascomycota</taxon>
        <taxon>Pezizomycotina</taxon>
        <taxon>Dothideomycetes</taxon>
        <taxon>Dothideomycetes incertae sedis</taxon>
        <taxon>Phaeotrichales</taxon>
        <taxon>Phaeotrichaceae</taxon>
        <taxon>Trichodelitschia</taxon>
    </lineage>
</organism>
<gene>
    <name evidence="1" type="ORF">EJ06DRAFT_411022</name>
</gene>
<keyword evidence="2" id="KW-1185">Reference proteome</keyword>
<proteinExistence type="predicted"/>